<name>A0A4X2K8U5_VOMUR</name>
<reference evidence="1" key="2">
    <citation type="submission" date="2025-08" db="UniProtKB">
        <authorList>
            <consortium name="Ensembl"/>
        </authorList>
    </citation>
    <scope>IDENTIFICATION</scope>
</reference>
<sequence>MGKSRSEVSIRASGWLRILLRTSSGPQVMDVKNSGLVTPKRTVLSVSARKIKDNAADWHNLLLKWETLNNMGFSVANKIGNIKISALTEDKVELECNSIASGFHSQKVYPKYNEELEMLCKELHDTLENLAKVQVKMEMLTSTTKGICNLENYHRGNGNYQTPLFHTWPTAYFFIFHVFQMKFPISFQKCTRRKYSSNASLWKSSPMLRTRISF</sequence>
<dbReference type="GeneTree" id="ENSGT00390000015784"/>
<evidence type="ECO:0008006" key="3">
    <source>
        <dbReference type="Google" id="ProtNLM"/>
    </source>
</evidence>
<dbReference type="PRINTS" id="PR02040">
    <property type="entry name" value="CDK2IP"/>
</dbReference>
<organism evidence="1 2">
    <name type="scientific">Vombatus ursinus</name>
    <name type="common">Common wombat</name>
    <dbReference type="NCBI Taxonomy" id="29139"/>
    <lineage>
        <taxon>Eukaryota</taxon>
        <taxon>Metazoa</taxon>
        <taxon>Chordata</taxon>
        <taxon>Craniata</taxon>
        <taxon>Vertebrata</taxon>
        <taxon>Euteleostomi</taxon>
        <taxon>Mammalia</taxon>
        <taxon>Metatheria</taxon>
        <taxon>Diprotodontia</taxon>
        <taxon>Vombatidae</taxon>
        <taxon>Vombatus</taxon>
    </lineage>
</organism>
<accession>A0A4X2K8U5</accession>
<dbReference type="AlphaFoldDB" id="A0A4X2K8U5"/>
<dbReference type="PANTHER" id="PTHR15827:SF2">
    <property type="entry name" value="CYCLIN-DEPENDENT KINASE 2-INTERACTING PROTEIN"/>
    <property type="match status" value="1"/>
</dbReference>
<gene>
    <name evidence="1" type="primary">CINP</name>
</gene>
<dbReference type="Proteomes" id="UP000314987">
    <property type="component" value="Unassembled WGS sequence"/>
</dbReference>
<dbReference type="STRING" id="29139.ENSVURP00010005590"/>
<reference evidence="1" key="3">
    <citation type="submission" date="2025-09" db="UniProtKB">
        <authorList>
            <consortium name="Ensembl"/>
        </authorList>
    </citation>
    <scope>IDENTIFICATION</scope>
</reference>
<dbReference type="Ensembl" id="ENSVURT00010006330.1">
    <property type="protein sequence ID" value="ENSVURP00010005590.1"/>
    <property type="gene ID" value="ENSVURG00010004374.1"/>
</dbReference>
<protein>
    <recommendedName>
        <fullName evidence="3">Cyclin dependent kinase 2 interacting protein</fullName>
    </recommendedName>
</protein>
<reference evidence="2" key="1">
    <citation type="submission" date="2018-12" db="EMBL/GenBank/DDBJ databases">
        <authorList>
            <person name="Yazar S."/>
        </authorList>
    </citation>
    <scope>NUCLEOTIDE SEQUENCE [LARGE SCALE GENOMIC DNA]</scope>
</reference>
<evidence type="ECO:0000313" key="2">
    <source>
        <dbReference type="Proteomes" id="UP000314987"/>
    </source>
</evidence>
<dbReference type="InterPro" id="IPR023250">
    <property type="entry name" value="Cyclin-dep_Kinase_2_interact"/>
</dbReference>
<evidence type="ECO:0000313" key="1">
    <source>
        <dbReference type="Ensembl" id="ENSVURP00010005590.1"/>
    </source>
</evidence>
<proteinExistence type="predicted"/>
<dbReference type="PANTHER" id="PTHR15827">
    <property type="entry name" value="CYCLIN-DEPENDENT KINASE 2-INTERACTING PROTEIN"/>
    <property type="match status" value="1"/>
</dbReference>
<keyword evidence="2" id="KW-1185">Reference proteome</keyword>